<keyword evidence="1" id="KW-0812">Transmembrane</keyword>
<evidence type="ECO:0000256" key="1">
    <source>
        <dbReference type="SAM" id="Phobius"/>
    </source>
</evidence>
<keyword evidence="1" id="KW-0472">Membrane</keyword>
<evidence type="ECO:0000313" key="2">
    <source>
        <dbReference type="EMBL" id="ANA49317.1"/>
    </source>
</evidence>
<accession>A0A1S5R1N3</accession>
<gene>
    <name evidence="2" type="ORF">PMW_192</name>
</gene>
<keyword evidence="1" id="KW-1133">Transmembrane helix</keyword>
<organism evidence="2 3">
    <name type="scientific">Pseudomonas phage phiPMW</name>
    <dbReference type="NCBI Taxonomy" id="1815582"/>
    <lineage>
        <taxon>Viruses</taxon>
        <taxon>Duplodnaviria</taxon>
        <taxon>Heunggongvirae</taxon>
        <taxon>Uroviricota</taxon>
        <taxon>Caudoviricetes</taxon>
        <taxon>Plaisancevirus</taxon>
        <taxon>Plaisancevirus PMW</taxon>
    </lineage>
</organism>
<sequence>MSIEIAIYITVGIIISWGLLYWYSRSNYVDMEDMIMFTIILPFLWPFALLITVLFKLLVGVRDWLNNH</sequence>
<proteinExistence type="predicted"/>
<reference evidence="2 3" key="1">
    <citation type="submission" date="2016-03" db="EMBL/GenBank/DDBJ databases">
        <title>Characterization of pf16 and phiPMW: Two novel phages infecting Pseudomonas putida PpG1.</title>
        <authorList>
            <person name="Magill D.J."/>
            <person name="Krylov V.N."/>
            <person name="Allen C.C.R."/>
            <person name="McGrath J.W."/>
            <person name="Quinn J.P."/>
            <person name="Kulakov L.A."/>
        </authorList>
    </citation>
    <scope>NUCLEOTIDE SEQUENCE [LARGE SCALE GENOMIC DNA]</scope>
</reference>
<name>A0A1S5R1N3_9CAUD</name>
<feature type="transmembrane region" description="Helical" evidence="1">
    <location>
        <begin position="35"/>
        <end position="59"/>
    </location>
</feature>
<dbReference type="Proteomes" id="UP000223738">
    <property type="component" value="Segment"/>
</dbReference>
<dbReference type="EMBL" id="KU862660">
    <property type="protein sequence ID" value="ANA49317.1"/>
    <property type="molecule type" value="Genomic_DNA"/>
</dbReference>
<keyword evidence="3" id="KW-1185">Reference proteome</keyword>
<feature type="transmembrane region" description="Helical" evidence="1">
    <location>
        <begin position="6"/>
        <end position="23"/>
    </location>
</feature>
<evidence type="ECO:0000313" key="3">
    <source>
        <dbReference type="Proteomes" id="UP000223738"/>
    </source>
</evidence>
<protein>
    <submittedName>
        <fullName evidence="2">Uncharacterized protein</fullName>
    </submittedName>
</protein>